<organism evidence="2 3">
    <name type="scientific">Rubus argutus</name>
    <name type="common">Southern blackberry</name>
    <dbReference type="NCBI Taxonomy" id="59490"/>
    <lineage>
        <taxon>Eukaryota</taxon>
        <taxon>Viridiplantae</taxon>
        <taxon>Streptophyta</taxon>
        <taxon>Embryophyta</taxon>
        <taxon>Tracheophyta</taxon>
        <taxon>Spermatophyta</taxon>
        <taxon>Magnoliopsida</taxon>
        <taxon>eudicotyledons</taxon>
        <taxon>Gunneridae</taxon>
        <taxon>Pentapetalae</taxon>
        <taxon>rosids</taxon>
        <taxon>fabids</taxon>
        <taxon>Rosales</taxon>
        <taxon>Rosaceae</taxon>
        <taxon>Rosoideae</taxon>
        <taxon>Rosoideae incertae sedis</taxon>
        <taxon>Rubus</taxon>
    </lineage>
</organism>
<gene>
    <name evidence="2" type="ORF">M0R45_014082</name>
</gene>
<feature type="compositionally biased region" description="Polar residues" evidence="1">
    <location>
        <begin position="281"/>
        <end position="298"/>
    </location>
</feature>
<proteinExistence type="predicted"/>
<feature type="region of interest" description="Disordered" evidence="1">
    <location>
        <begin position="281"/>
        <end position="306"/>
    </location>
</feature>
<feature type="region of interest" description="Disordered" evidence="1">
    <location>
        <begin position="1"/>
        <end position="23"/>
    </location>
</feature>
<keyword evidence="3" id="KW-1185">Reference proteome</keyword>
<dbReference type="EMBL" id="JBEDUW010000003">
    <property type="protein sequence ID" value="KAK9937281.1"/>
    <property type="molecule type" value="Genomic_DNA"/>
</dbReference>
<reference evidence="2 3" key="1">
    <citation type="journal article" date="2023" name="G3 (Bethesda)">
        <title>A chromosome-length genome assembly and annotation of blackberry (Rubus argutus, cv. 'Hillquist').</title>
        <authorList>
            <person name="Bruna T."/>
            <person name="Aryal R."/>
            <person name="Dudchenko O."/>
            <person name="Sargent D.J."/>
            <person name="Mead D."/>
            <person name="Buti M."/>
            <person name="Cavallini A."/>
            <person name="Hytonen T."/>
            <person name="Andres J."/>
            <person name="Pham M."/>
            <person name="Weisz D."/>
            <person name="Mascagni F."/>
            <person name="Usai G."/>
            <person name="Natali L."/>
            <person name="Bassil N."/>
            <person name="Fernandez G.E."/>
            <person name="Lomsadze A."/>
            <person name="Armour M."/>
            <person name="Olukolu B."/>
            <person name="Poorten T."/>
            <person name="Britton C."/>
            <person name="Davik J."/>
            <person name="Ashrafi H."/>
            <person name="Aiden E.L."/>
            <person name="Borodovsky M."/>
            <person name="Worthington M."/>
        </authorList>
    </citation>
    <scope>NUCLEOTIDE SEQUENCE [LARGE SCALE GENOMIC DNA]</scope>
    <source>
        <strain evidence="2">PI 553951</strain>
    </source>
</reference>
<dbReference type="PANTHER" id="PTHR36380:SF1">
    <property type="entry name" value="OS01G0755100 PROTEIN"/>
    <property type="match status" value="1"/>
</dbReference>
<accession>A0AAW1XLR8</accession>
<dbReference type="Proteomes" id="UP001457282">
    <property type="component" value="Unassembled WGS sequence"/>
</dbReference>
<feature type="compositionally biased region" description="Polar residues" evidence="1">
    <location>
        <begin position="11"/>
        <end position="20"/>
    </location>
</feature>
<dbReference type="PANTHER" id="PTHR36380">
    <property type="entry name" value="BNAA03G58330D PROTEIN"/>
    <property type="match status" value="1"/>
</dbReference>
<protein>
    <submittedName>
        <fullName evidence="2">Uncharacterized protein</fullName>
    </submittedName>
</protein>
<comment type="caution">
    <text evidence="2">The sequence shown here is derived from an EMBL/GenBank/DDBJ whole genome shotgun (WGS) entry which is preliminary data.</text>
</comment>
<dbReference type="AlphaFoldDB" id="A0AAW1XLR8"/>
<sequence length="485" mass="53919">MTKSIEESDQQSHVPQTDMSTAPYAKQTTHDLPGELVGGIDSNVDTVFRQKEGWLPQIAKVNAISSGKDVNDKMLIEDGPDHEDLPFQNSSPLDIGCSGSNNGDRSMSDSAILTENDEAAKATINRSKISRLETKNWYQAATAIEKEVSVNAYDAQHGSKLLIAPVLIDKETKVSPVIPGREGSDSYGSEQIKYLKDLSIQESPSSSTEKPRIPSRQSVNPKLMLLSAEPMRNSKIITAGGNKLCPDKQPAQKKTDISTWKISRYDAFIIDSLFQNIGGNKSSLNDAPQKQVKSQRSSEQNKELDGNVELKTAQIVDRSLASLNPLKRLSLSPRETRNFKEPSKGAVEEQVGMHENHLESNTKSPTSSLGSPCMVYIMELEIPSAMETDENVEKAGAYTKELEDICNMLKKKHEEAKEILVRAVVKNNNLLMLNHPIYEAKNIHEVQKFAANWHPRSFKHVEEWGHIKAFSYAMEQVTLHVFCFG</sequence>
<evidence type="ECO:0000313" key="3">
    <source>
        <dbReference type="Proteomes" id="UP001457282"/>
    </source>
</evidence>
<feature type="region of interest" description="Disordered" evidence="1">
    <location>
        <begin position="198"/>
        <end position="219"/>
    </location>
</feature>
<dbReference type="InterPro" id="IPR038777">
    <property type="entry name" value="At4g18490-like"/>
</dbReference>
<evidence type="ECO:0000256" key="1">
    <source>
        <dbReference type="SAM" id="MobiDB-lite"/>
    </source>
</evidence>
<evidence type="ECO:0000313" key="2">
    <source>
        <dbReference type="EMBL" id="KAK9937281.1"/>
    </source>
</evidence>
<name>A0AAW1XLR8_RUBAR</name>